<gene>
    <name evidence="1" type="ORF">HHU12_33645</name>
</gene>
<sequence>MEVGEFGRVKATPGEKPQVLLIPAISYHILASSYNNQKLRDGLDVLWGLVGIVTPVDEFYILGKLLKLASKAGKSSLKLASRLSEVKRNFRAKPVVLEETAETIALRSEDIDNVLNPYVRFLSGRNGVRGITIGIQDDLISSAYRYLDRNDDFLDIIVHSDGRRFI</sequence>
<dbReference type="AlphaFoldDB" id="A0A7X9S283"/>
<accession>A0A7X9S283</accession>
<dbReference type="EMBL" id="JABANE010000256">
    <property type="protein sequence ID" value="NME72951.1"/>
    <property type="molecule type" value="Genomic_DNA"/>
</dbReference>
<organism evidence="1 2">
    <name type="scientific">Flammeovirga aprica JL-4</name>
    <dbReference type="NCBI Taxonomy" id="694437"/>
    <lineage>
        <taxon>Bacteria</taxon>
        <taxon>Pseudomonadati</taxon>
        <taxon>Bacteroidota</taxon>
        <taxon>Cytophagia</taxon>
        <taxon>Cytophagales</taxon>
        <taxon>Flammeovirgaceae</taxon>
        <taxon>Flammeovirga</taxon>
    </lineage>
</organism>
<evidence type="ECO:0000313" key="1">
    <source>
        <dbReference type="EMBL" id="NME72951.1"/>
    </source>
</evidence>
<proteinExistence type="predicted"/>
<keyword evidence="2" id="KW-1185">Reference proteome</keyword>
<protein>
    <submittedName>
        <fullName evidence="1">Uncharacterized protein</fullName>
    </submittedName>
</protein>
<dbReference type="RefSeq" id="WP_169661104.1">
    <property type="nucleotide sequence ID" value="NZ_JABANE010000256.1"/>
</dbReference>
<dbReference type="Proteomes" id="UP000576082">
    <property type="component" value="Unassembled WGS sequence"/>
</dbReference>
<reference evidence="1 2" key="1">
    <citation type="submission" date="2020-04" db="EMBL/GenBank/DDBJ databases">
        <title>Flammeovirga sp. SR4, a novel species isolated from seawater.</title>
        <authorList>
            <person name="Wang X."/>
        </authorList>
    </citation>
    <scope>NUCLEOTIDE SEQUENCE [LARGE SCALE GENOMIC DNA]</scope>
    <source>
        <strain evidence="1 2">ATCC 23126</strain>
    </source>
</reference>
<comment type="caution">
    <text evidence="1">The sequence shown here is derived from an EMBL/GenBank/DDBJ whole genome shotgun (WGS) entry which is preliminary data.</text>
</comment>
<evidence type="ECO:0000313" key="2">
    <source>
        <dbReference type="Proteomes" id="UP000576082"/>
    </source>
</evidence>
<name>A0A7X9S283_9BACT</name>